<dbReference type="Proteomes" id="UP000772434">
    <property type="component" value="Unassembled WGS sequence"/>
</dbReference>
<dbReference type="AlphaFoldDB" id="A0A9P5P5Y7"/>
<dbReference type="EMBL" id="JADNRY010000896">
    <property type="protein sequence ID" value="KAF9024786.1"/>
    <property type="molecule type" value="Genomic_DNA"/>
</dbReference>
<proteinExistence type="predicted"/>
<organism evidence="1 2">
    <name type="scientific">Rhodocollybia butyracea</name>
    <dbReference type="NCBI Taxonomy" id="206335"/>
    <lineage>
        <taxon>Eukaryota</taxon>
        <taxon>Fungi</taxon>
        <taxon>Dikarya</taxon>
        <taxon>Basidiomycota</taxon>
        <taxon>Agaricomycotina</taxon>
        <taxon>Agaricomycetes</taxon>
        <taxon>Agaricomycetidae</taxon>
        <taxon>Agaricales</taxon>
        <taxon>Marasmiineae</taxon>
        <taxon>Omphalotaceae</taxon>
        <taxon>Rhodocollybia</taxon>
    </lineage>
</organism>
<evidence type="ECO:0000313" key="2">
    <source>
        <dbReference type="Proteomes" id="UP000772434"/>
    </source>
</evidence>
<sequence>MNLSSFWQPRVSWLFSLFFLVGFYMGSSAIAHIVKIILTAQFLSDAIEITINYDVLEGNRPKECDLRGEKKKVPHLVFYSHGVHFRTPDFCNFFALSEDASQKQTFREETDGSFAMAKTLVPQALNKISVTTVRRYFQHCYRYMDAYKHGLNIRQAEYAVKK</sequence>
<gene>
    <name evidence="1" type="ORF">BDP27DRAFT_1410907</name>
</gene>
<keyword evidence="2" id="KW-1185">Reference proteome</keyword>
<name>A0A9P5P5Y7_9AGAR</name>
<dbReference type="OrthoDB" id="2449121at2759"/>
<reference evidence="1" key="1">
    <citation type="submission" date="2020-11" db="EMBL/GenBank/DDBJ databases">
        <authorList>
            <consortium name="DOE Joint Genome Institute"/>
            <person name="Ahrendt S."/>
            <person name="Riley R."/>
            <person name="Andreopoulos W."/>
            <person name="Labutti K."/>
            <person name="Pangilinan J."/>
            <person name="Ruiz-Duenas F.J."/>
            <person name="Barrasa J.M."/>
            <person name="Sanchez-Garcia M."/>
            <person name="Camarero S."/>
            <person name="Miyauchi S."/>
            <person name="Serrano A."/>
            <person name="Linde D."/>
            <person name="Babiker R."/>
            <person name="Drula E."/>
            <person name="Ayuso-Fernandez I."/>
            <person name="Pacheco R."/>
            <person name="Padilla G."/>
            <person name="Ferreira P."/>
            <person name="Barriuso J."/>
            <person name="Kellner H."/>
            <person name="Castanera R."/>
            <person name="Alfaro M."/>
            <person name="Ramirez L."/>
            <person name="Pisabarro A.G."/>
            <person name="Kuo A."/>
            <person name="Tritt A."/>
            <person name="Lipzen A."/>
            <person name="He G."/>
            <person name="Yan M."/>
            <person name="Ng V."/>
            <person name="Cullen D."/>
            <person name="Martin F."/>
            <person name="Rosso M.-N."/>
            <person name="Henrissat B."/>
            <person name="Hibbett D."/>
            <person name="Martinez A.T."/>
            <person name="Grigoriev I.V."/>
        </authorList>
    </citation>
    <scope>NUCLEOTIDE SEQUENCE</scope>
    <source>
        <strain evidence="1">AH 40177</strain>
    </source>
</reference>
<accession>A0A9P5P5Y7</accession>
<comment type="caution">
    <text evidence="1">The sequence shown here is derived from an EMBL/GenBank/DDBJ whole genome shotgun (WGS) entry which is preliminary data.</text>
</comment>
<protein>
    <submittedName>
        <fullName evidence="1">Uncharacterized protein</fullName>
    </submittedName>
</protein>
<evidence type="ECO:0000313" key="1">
    <source>
        <dbReference type="EMBL" id="KAF9024786.1"/>
    </source>
</evidence>